<proteinExistence type="predicted"/>
<reference evidence="1" key="1">
    <citation type="submission" date="2018-10" db="EMBL/GenBank/DDBJ databases">
        <title>Hidden diversity of soil giant viruses.</title>
        <authorList>
            <person name="Schulz F."/>
            <person name="Alteio L."/>
            <person name="Goudeau D."/>
            <person name="Ryan E.M."/>
            <person name="Malmstrom R.R."/>
            <person name="Blanchard J."/>
            <person name="Woyke T."/>
        </authorList>
    </citation>
    <scope>NUCLEOTIDE SEQUENCE</scope>
    <source>
        <strain evidence="1">HYV1</strain>
    </source>
</reference>
<protein>
    <submittedName>
        <fullName evidence="1">Regulator of chromosome condensation</fullName>
    </submittedName>
</protein>
<dbReference type="Gene3D" id="2.130.10.30">
    <property type="entry name" value="Regulator of chromosome condensation 1/beta-lactamase-inhibitor protein II"/>
    <property type="match status" value="1"/>
</dbReference>
<organism evidence="1">
    <name type="scientific">Hyperionvirus sp</name>
    <dbReference type="NCBI Taxonomy" id="2487770"/>
    <lineage>
        <taxon>Viruses</taxon>
        <taxon>Varidnaviria</taxon>
        <taxon>Bamfordvirae</taxon>
        <taxon>Nucleocytoviricota</taxon>
        <taxon>Megaviricetes</taxon>
        <taxon>Imitervirales</taxon>
        <taxon>Mimiviridae</taxon>
        <taxon>Klosneuvirinae</taxon>
    </lineage>
</organism>
<dbReference type="EMBL" id="MK072384">
    <property type="protein sequence ID" value="AYV82720.1"/>
    <property type="molecule type" value="Genomic_DNA"/>
</dbReference>
<dbReference type="SUPFAM" id="SSF50985">
    <property type="entry name" value="RCC1/BLIP-II"/>
    <property type="match status" value="1"/>
</dbReference>
<gene>
    <name evidence="1" type="ORF">Hyperionvirus2_88</name>
</gene>
<sequence>MGSGCNSYGELGLGNYINRYTFEEIPINKIANVAHGFCHTIITLTNGTLMACGYNFSFQLGINEVNHINVFEPIKDISKKNIVAEVVCHNNITVFRLTDGTYMHCGYLLGGRLKN</sequence>
<evidence type="ECO:0000313" key="1">
    <source>
        <dbReference type="EMBL" id="AYV82720.1"/>
    </source>
</evidence>
<dbReference type="InterPro" id="IPR009091">
    <property type="entry name" value="RCC1/BLIP-II"/>
</dbReference>
<name>A0A3G5A634_9VIRU</name>
<accession>A0A3G5A634</accession>